<organism evidence="2 3">
    <name type="scientific">Pyrobaculum oguniense (strain DSM 13380 / JCM 10595 / TE7)</name>
    <dbReference type="NCBI Taxonomy" id="698757"/>
    <lineage>
        <taxon>Archaea</taxon>
        <taxon>Thermoproteota</taxon>
        <taxon>Thermoprotei</taxon>
        <taxon>Thermoproteales</taxon>
        <taxon>Thermoproteaceae</taxon>
        <taxon>Pyrobaculum</taxon>
    </lineage>
</organism>
<feature type="region of interest" description="Disordered" evidence="1">
    <location>
        <begin position="1"/>
        <end position="46"/>
    </location>
</feature>
<keyword evidence="3" id="KW-1185">Reference proteome</keyword>
<evidence type="ECO:0000313" key="2">
    <source>
        <dbReference type="EMBL" id="AFA38282.1"/>
    </source>
</evidence>
<dbReference type="HOGENOM" id="CLU_218214_0_0_2"/>
<evidence type="ECO:0000313" key="3">
    <source>
        <dbReference type="Proteomes" id="UP000009062"/>
    </source>
</evidence>
<dbReference type="STRING" id="698757.Pogu_0255"/>
<dbReference type="AlphaFoldDB" id="H6Q6Q2"/>
<gene>
    <name evidence="2" type="ordered locus">Pogu_0255</name>
</gene>
<proteinExistence type="predicted"/>
<name>H6Q6Q2_PYROT</name>
<feature type="compositionally biased region" description="Basic and acidic residues" evidence="1">
    <location>
        <begin position="15"/>
        <end position="46"/>
    </location>
</feature>
<dbReference type="EMBL" id="CP003316">
    <property type="protein sequence ID" value="AFA38282.1"/>
    <property type="molecule type" value="Genomic_DNA"/>
</dbReference>
<reference evidence="2 3" key="1">
    <citation type="journal article" date="2012" name="Stand. Genomic Sci.">
        <title>Complete genome sequence of Pyrobaculum oguniense.</title>
        <authorList>
            <person name="Bernick D.L."/>
            <person name="Karplus K."/>
            <person name="Lui L.M."/>
            <person name="Coker J.K."/>
            <person name="Murphy J.N."/>
            <person name="Chan P.P."/>
            <person name="Cozen A.E."/>
            <person name="Lowe T.M."/>
        </authorList>
    </citation>
    <scope>NUCLEOTIDE SEQUENCE [LARGE SCALE GENOMIC DNA]</scope>
    <source>
        <strain evidence="2 3">TE7</strain>
    </source>
</reference>
<dbReference type="KEGG" id="pog:Pogu_0255"/>
<protein>
    <submittedName>
        <fullName evidence="2">Uncharacterized protein</fullName>
    </submittedName>
</protein>
<dbReference type="eggNOG" id="arCOG11397">
    <property type="taxonomic scope" value="Archaea"/>
</dbReference>
<accession>H6Q6Q2</accession>
<feature type="compositionally biased region" description="Polar residues" evidence="1">
    <location>
        <begin position="1"/>
        <end position="11"/>
    </location>
</feature>
<sequence length="46" mass="5401">MGGRQRTSLFMTSEEEAKKLGIETEEEKKEKEKKKKEEKTAQKKSK</sequence>
<dbReference type="Proteomes" id="UP000009062">
    <property type="component" value="Chromosome"/>
</dbReference>
<evidence type="ECO:0000256" key="1">
    <source>
        <dbReference type="SAM" id="MobiDB-lite"/>
    </source>
</evidence>